<protein>
    <recommendedName>
        <fullName evidence="5">DUF4190 domain-containing protein</fullName>
    </recommendedName>
</protein>
<dbReference type="AlphaFoldDB" id="A0A1H7A582"/>
<feature type="transmembrane region" description="Helical" evidence="2">
    <location>
        <begin position="161"/>
        <end position="185"/>
    </location>
</feature>
<gene>
    <name evidence="3" type="ORF">SAMN05421637_2358</name>
</gene>
<dbReference type="Proteomes" id="UP000183315">
    <property type="component" value="Unassembled WGS sequence"/>
</dbReference>
<name>A0A1H7A582_9MICO</name>
<keyword evidence="2" id="KW-1133">Transmembrane helix</keyword>
<organism evidence="3 4">
    <name type="scientific">Demequina mangrovi</name>
    <dbReference type="NCBI Taxonomy" id="1043493"/>
    <lineage>
        <taxon>Bacteria</taxon>
        <taxon>Bacillati</taxon>
        <taxon>Actinomycetota</taxon>
        <taxon>Actinomycetes</taxon>
        <taxon>Micrococcales</taxon>
        <taxon>Demequinaceae</taxon>
        <taxon>Demequina</taxon>
    </lineage>
</organism>
<evidence type="ECO:0000256" key="1">
    <source>
        <dbReference type="SAM" id="MobiDB-lite"/>
    </source>
</evidence>
<dbReference type="EMBL" id="FNZI01000005">
    <property type="protein sequence ID" value="SEJ59594.1"/>
    <property type="molecule type" value="Genomic_DNA"/>
</dbReference>
<accession>A0A1H7A582</accession>
<dbReference type="STRING" id="1043493.SAMN05421637_2358"/>
<keyword evidence="4" id="KW-1185">Reference proteome</keyword>
<keyword evidence="2" id="KW-0812">Transmembrane</keyword>
<evidence type="ECO:0008006" key="5">
    <source>
        <dbReference type="Google" id="ProtNLM"/>
    </source>
</evidence>
<reference evidence="4" key="1">
    <citation type="submission" date="2016-10" db="EMBL/GenBank/DDBJ databases">
        <authorList>
            <person name="Varghese N."/>
        </authorList>
    </citation>
    <scope>NUCLEOTIDE SEQUENCE [LARGE SCALE GENOMIC DNA]</scope>
    <source>
        <strain evidence="4">DSM 24868</strain>
    </source>
</reference>
<proteinExistence type="predicted"/>
<evidence type="ECO:0000256" key="2">
    <source>
        <dbReference type="SAM" id="Phobius"/>
    </source>
</evidence>
<dbReference type="OrthoDB" id="9835501at2"/>
<keyword evidence="2" id="KW-0472">Membrane</keyword>
<evidence type="ECO:0000313" key="3">
    <source>
        <dbReference type="EMBL" id="SEJ59594.1"/>
    </source>
</evidence>
<evidence type="ECO:0000313" key="4">
    <source>
        <dbReference type="Proteomes" id="UP000183315"/>
    </source>
</evidence>
<feature type="region of interest" description="Disordered" evidence="1">
    <location>
        <begin position="1"/>
        <end position="34"/>
    </location>
</feature>
<feature type="transmembrane region" description="Helical" evidence="2">
    <location>
        <begin position="130"/>
        <end position="149"/>
    </location>
</feature>
<sequence>MTGGETFLPEPEDPRSAGPGGDAWPTPATREPTDVERWAGTVPRAEAPAWGAAHQRSESAHWGAGAASGELLGGSADERYLPYAGVTAAQNDVRGRTLSNEGNRYGHYAVAVGGAAALATSLMFLVGGVLWLYVGMGAAAVYSGVRGWNAAARGLATNPRTAATGIALGLATLLGSLGYVAWTVLQVAEAVEEAM</sequence>
<dbReference type="RefSeq" id="WP_042214654.1">
    <property type="nucleotide sequence ID" value="NZ_BBLU01000007.1"/>
</dbReference>